<gene>
    <name evidence="2" type="ORF">EDS130_LOCUS21650</name>
    <name evidence="3" type="ORF">XAT740_LOCUS44478</name>
</gene>
<name>A0A814REK1_ADIRI</name>
<evidence type="ECO:0000313" key="2">
    <source>
        <dbReference type="EMBL" id="CAF1132421.1"/>
    </source>
</evidence>
<accession>A0A814REK1</accession>
<evidence type="ECO:0000313" key="4">
    <source>
        <dbReference type="Proteomes" id="UP000663828"/>
    </source>
</evidence>
<proteinExistence type="predicted"/>
<feature type="compositionally biased region" description="Polar residues" evidence="1">
    <location>
        <begin position="1"/>
        <end position="15"/>
    </location>
</feature>
<dbReference type="Proteomes" id="UP000663828">
    <property type="component" value="Unassembled WGS sequence"/>
</dbReference>
<dbReference type="Proteomes" id="UP000663852">
    <property type="component" value="Unassembled WGS sequence"/>
</dbReference>
<comment type="caution">
    <text evidence="2">The sequence shown here is derived from an EMBL/GenBank/DDBJ whole genome shotgun (WGS) entry which is preliminary data.</text>
</comment>
<sequence>MTDVKSSNLLQSVTETCERKVTAYKSKSSPRTEMNPSAKRQREEDDDDSTSECESQPRKAPSPVHYQDTTFSDKNAMYYSFSSSPSSKDKPPESIQMNPVQQRLKQVSVELQFDDEDERKRKLAAAKEVLFPHALATSFNEVADTLRNERRQEFCPIYKDETSEQVALRLAKRKPVGNLLAKRIRWDELKRRREEEERKAQMFSYSGPYGSVYDNQSSFSNPYEQHYATIQNQYDMMAKMNHAQQEYSGFWPEYQQKYYQNNDQVVQNSVQYQVPPYTYPYSSMNANFSSADYYYLQQQPPPPPPDGP</sequence>
<dbReference type="EMBL" id="CAJNOR010005645">
    <property type="protein sequence ID" value="CAF1571018.1"/>
    <property type="molecule type" value="Genomic_DNA"/>
</dbReference>
<protein>
    <submittedName>
        <fullName evidence="2">Uncharacterized protein</fullName>
    </submittedName>
</protein>
<organism evidence="2 5">
    <name type="scientific">Adineta ricciae</name>
    <name type="common">Rotifer</name>
    <dbReference type="NCBI Taxonomy" id="249248"/>
    <lineage>
        <taxon>Eukaryota</taxon>
        <taxon>Metazoa</taxon>
        <taxon>Spiralia</taxon>
        <taxon>Gnathifera</taxon>
        <taxon>Rotifera</taxon>
        <taxon>Eurotatoria</taxon>
        <taxon>Bdelloidea</taxon>
        <taxon>Adinetida</taxon>
        <taxon>Adinetidae</taxon>
        <taxon>Adineta</taxon>
    </lineage>
</organism>
<feature type="region of interest" description="Disordered" evidence="1">
    <location>
        <begin position="1"/>
        <end position="100"/>
    </location>
</feature>
<keyword evidence="4" id="KW-1185">Reference proteome</keyword>
<evidence type="ECO:0000313" key="5">
    <source>
        <dbReference type="Proteomes" id="UP000663852"/>
    </source>
</evidence>
<evidence type="ECO:0000256" key="1">
    <source>
        <dbReference type="SAM" id="MobiDB-lite"/>
    </source>
</evidence>
<feature type="compositionally biased region" description="Polar residues" evidence="1">
    <location>
        <begin position="25"/>
        <end position="35"/>
    </location>
</feature>
<dbReference type="EMBL" id="CAJNOJ010000110">
    <property type="protein sequence ID" value="CAF1132421.1"/>
    <property type="molecule type" value="Genomic_DNA"/>
</dbReference>
<dbReference type="AlphaFoldDB" id="A0A814REK1"/>
<evidence type="ECO:0000313" key="3">
    <source>
        <dbReference type="EMBL" id="CAF1571018.1"/>
    </source>
</evidence>
<dbReference type="OrthoDB" id="10033323at2759"/>
<reference evidence="2" key="1">
    <citation type="submission" date="2021-02" db="EMBL/GenBank/DDBJ databases">
        <authorList>
            <person name="Nowell W R."/>
        </authorList>
    </citation>
    <scope>NUCLEOTIDE SEQUENCE</scope>
</reference>